<dbReference type="SUPFAM" id="SSF56784">
    <property type="entry name" value="HAD-like"/>
    <property type="match status" value="1"/>
</dbReference>
<dbReference type="Pfam" id="PF00702">
    <property type="entry name" value="Hydrolase"/>
    <property type="match status" value="1"/>
</dbReference>
<organism evidence="1 2">
    <name type="scientific">Undibacterium arcticum</name>
    <dbReference type="NCBI Taxonomy" id="1762892"/>
    <lineage>
        <taxon>Bacteria</taxon>
        <taxon>Pseudomonadati</taxon>
        <taxon>Pseudomonadota</taxon>
        <taxon>Betaproteobacteria</taxon>
        <taxon>Burkholderiales</taxon>
        <taxon>Oxalobacteraceae</taxon>
        <taxon>Undibacterium</taxon>
    </lineage>
</organism>
<dbReference type="SFLD" id="SFLDG01129">
    <property type="entry name" value="C1.5:_HAD__Beta-PGM__Phosphata"/>
    <property type="match status" value="1"/>
</dbReference>
<keyword evidence="2" id="KW-1185">Reference proteome</keyword>
<dbReference type="SFLD" id="SFLDS00003">
    <property type="entry name" value="Haloacid_Dehalogenase"/>
    <property type="match status" value="1"/>
</dbReference>
<dbReference type="Gene3D" id="1.10.286.50">
    <property type="match status" value="1"/>
</dbReference>
<evidence type="ECO:0000313" key="1">
    <source>
        <dbReference type="EMBL" id="MFC3109778.1"/>
    </source>
</evidence>
<dbReference type="Gene3D" id="3.40.50.1000">
    <property type="entry name" value="HAD superfamily/HAD-like"/>
    <property type="match status" value="1"/>
</dbReference>
<dbReference type="Proteomes" id="UP001595530">
    <property type="component" value="Unassembled WGS sequence"/>
</dbReference>
<name>A0ABV7F3X2_9BURK</name>
<accession>A0ABV7F3X2</accession>
<dbReference type="InterPro" id="IPR023214">
    <property type="entry name" value="HAD_sf"/>
</dbReference>
<dbReference type="EMBL" id="JBHRTP010000054">
    <property type="protein sequence ID" value="MFC3109778.1"/>
    <property type="molecule type" value="Genomic_DNA"/>
</dbReference>
<keyword evidence="1" id="KW-0378">Hydrolase</keyword>
<dbReference type="RefSeq" id="WP_390332205.1">
    <property type="nucleotide sequence ID" value="NZ_JBHRTP010000054.1"/>
</dbReference>
<comment type="caution">
    <text evidence="1">The sequence shown here is derived from an EMBL/GenBank/DDBJ whole genome shotgun (WGS) entry which is preliminary data.</text>
</comment>
<protein>
    <submittedName>
        <fullName evidence="1">HAD family hydrolase</fullName>
        <ecNumber evidence="1">3.1.3.-</ecNumber>
    </submittedName>
</protein>
<dbReference type="EC" id="3.1.3.-" evidence="1"/>
<sequence>MAQPGTGGSITMKTRDEVVFLFDCDNTLLDNDRVQDDLQTHLEREFGTANRDRYWKIFEELRAELGYADYLGALQRYRLGAMNDPRLLQMSAFLVDYPFADRLYPGALDAIKHLGAWGPTVVLSDGDVVFQPRKIQRSGLWQAVEGRVLIYIHKEKMLDDVQQRYPARHYIMVDDKLRILTAMKNVMEERLTTVFPRQGHYALDPHNTAAYPAADLTVERIGDLINVDLPALLDAADASHTEKRSS</sequence>
<evidence type="ECO:0000313" key="2">
    <source>
        <dbReference type="Proteomes" id="UP001595530"/>
    </source>
</evidence>
<dbReference type="InterPro" id="IPR036412">
    <property type="entry name" value="HAD-like_sf"/>
</dbReference>
<proteinExistence type="predicted"/>
<gene>
    <name evidence="1" type="ORF">ACFOFO_17715</name>
</gene>
<reference evidence="2" key="1">
    <citation type="journal article" date="2019" name="Int. J. Syst. Evol. Microbiol.">
        <title>The Global Catalogue of Microorganisms (GCM) 10K type strain sequencing project: providing services to taxonomists for standard genome sequencing and annotation.</title>
        <authorList>
            <consortium name="The Broad Institute Genomics Platform"/>
            <consortium name="The Broad Institute Genome Sequencing Center for Infectious Disease"/>
            <person name="Wu L."/>
            <person name="Ma J."/>
        </authorList>
    </citation>
    <scope>NUCLEOTIDE SEQUENCE [LARGE SCALE GENOMIC DNA]</scope>
    <source>
        <strain evidence="2">KCTC 42986</strain>
    </source>
</reference>
<dbReference type="GO" id="GO:0016787">
    <property type="term" value="F:hydrolase activity"/>
    <property type="evidence" value="ECO:0007669"/>
    <property type="project" value="UniProtKB-KW"/>
</dbReference>